<evidence type="ECO:0000256" key="7">
    <source>
        <dbReference type="ARBA" id="ARBA00033367"/>
    </source>
</evidence>
<keyword evidence="5 8" id="KW-0378">Hydrolase</keyword>
<dbReference type="Gene3D" id="2.115.10.20">
    <property type="entry name" value="Glycosyl hydrolase domain, family 43"/>
    <property type="match status" value="1"/>
</dbReference>
<dbReference type="Pfam" id="PF00251">
    <property type="entry name" value="Glyco_hydro_32N"/>
    <property type="match status" value="1"/>
</dbReference>
<dbReference type="EC" id="3.2.1.26" evidence="3 8"/>
<dbReference type="InterPro" id="IPR013189">
    <property type="entry name" value="Glyco_hydro_32_C"/>
</dbReference>
<evidence type="ECO:0000256" key="9">
    <source>
        <dbReference type="RuleBase" id="RU365015"/>
    </source>
</evidence>
<evidence type="ECO:0000313" key="12">
    <source>
        <dbReference type="EMBL" id="MFC7062004.1"/>
    </source>
</evidence>
<proteinExistence type="inferred from homology"/>
<dbReference type="Pfam" id="PF08244">
    <property type="entry name" value="Glyco_hydro_32C"/>
    <property type="match status" value="1"/>
</dbReference>
<evidence type="ECO:0000313" key="13">
    <source>
        <dbReference type="Proteomes" id="UP001596410"/>
    </source>
</evidence>
<comment type="caution">
    <text evidence="12">The sequence shown here is derived from an EMBL/GenBank/DDBJ whole genome shotgun (WGS) entry which is preliminary data.</text>
</comment>
<keyword evidence="9" id="KW-0119">Carbohydrate metabolism</keyword>
<dbReference type="GO" id="GO:0004564">
    <property type="term" value="F:beta-fructofuranosidase activity"/>
    <property type="evidence" value="ECO:0007669"/>
    <property type="project" value="UniProtKB-EC"/>
</dbReference>
<keyword evidence="13" id="KW-1185">Reference proteome</keyword>
<evidence type="ECO:0000256" key="2">
    <source>
        <dbReference type="ARBA" id="ARBA00009902"/>
    </source>
</evidence>
<comment type="pathway">
    <text evidence="1 9">Glycan biosynthesis; sucrose metabolism.</text>
</comment>
<evidence type="ECO:0000256" key="8">
    <source>
        <dbReference type="RuleBase" id="RU362110"/>
    </source>
</evidence>
<dbReference type="SUPFAM" id="SSF49899">
    <property type="entry name" value="Concanavalin A-like lectins/glucanases"/>
    <property type="match status" value="1"/>
</dbReference>
<dbReference type="CDD" id="cd18623">
    <property type="entry name" value="GH32_ScrB-like"/>
    <property type="match status" value="1"/>
</dbReference>
<dbReference type="InterPro" id="IPR018053">
    <property type="entry name" value="Glyco_hydro_32_AS"/>
</dbReference>
<organism evidence="12 13">
    <name type="scientific">Halobacillus seohaensis</name>
    <dbReference type="NCBI Taxonomy" id="447421"/>
    <lineage>
        <taxon>Bacteria</taxon>
        <taxon>Bacillati</taxon>
        <taxon>Bacillota</taxon>
        <taxon>Bacilli</taxon>
        <taxon>Bacillales</taxon>
        <taxon>Bacillaceae</taxon>
        <taxon>Halobacillus</taxon>
    </lineage>
</organism>
<comment type="catalytic activity">
    <reaction evidence="8">
        <text>Hydrolysis of terminal non-reducing beta-D-fructofuranoside residues in beta-D-fructofuranosides.</text>
        <dbReference type="EC" id="3.2.1.26"/>
    </reaction>
</comment>
<dbReference type="PANTHER" id="PTHR43101:SF1">
    <property type="entry name" value="BETA-FRUCTOSIDASE"/>
    <property type="match status" value="1"/>
</dbReference>
<comment type="similarity">
    <text evidence="2 8">Belongs to the glycosyl hydrolase 32 family.</text>
</comment>
<dbReference type="Proteomes" id="UP001596410">
    <property type="component" value="Unassembled WGS sequence"/>
</dbReference>
<name>A0ABW2ELQ7_9BACI</name>
<evidence type="ECO:0000256" key="4">
    <source>
        <dbReference type="ARBA" id="ARBA00019623"/>
    </source>
</evidence>
<dbReference type="SMART" id="SM00640">
    <property type="entry name" value="Glyco_32"/>
    <property type="match status" value="1"/>
</dbReference>
<dbReference type="EMBL" id="JBHSZV010000021">
    <property type="protein sequence ID" value="MFC7062004.1"/>
    <property type="molecule type" value="Genomic_DNA"/>
</dbReference>
<dbReference type="InterPro" id="IPR001362">
    <property type="entry name" value="Glyco_hydro_32"/>
</dbReference>
<dbReference type="SUPFAM" id="SSF75005">
    <property type="entry name" value="Arabinanase/levansucrase/invertase"/>
    <property type="match status" value="1"/>
</dbReference>
<accession>A0ABW2ELQ7</accession>
<dbReference type="InterPro" id="IPR013148">
    <property type="entry name" value="Glyco_hydro_32_N"/>
</dbReference>
<sequence length="474" mass="54129">MTYDEKLRKQAYDAIENHQGMVKKDLYYPTYHIAPPVGLLNDPNGWIQWKGTYHLFFQWMPFHSGHGAKFWGHFSSEDLVNWTLEPIALTPSQWFDKSGCYSGSAVSVDEKLKLFYTGNVKNELGQRETYQCTAESVDGITFTKTGVKIDLPEGYTPHFRDPKVWAYKGRWYMVVGAQTDNEVGAVAFFESNDLDSWTHRGILTKADQDPLNNLGYMWECPDLLELNGQNVLLFSPQGLQADGIDFNNQYQSGYVVGKLDYEKAELSHGGFIELDRGFEFYAPQTTLDDYGRRILVAWMGVPDQNESAQPTIANGWVHQMTLPRELTLVDGKIYQTPLNEMEQLRACESIEQSVSKELATSISRGSEIQIEGEISTIELFNYTTLSYDKNTELLTMERPSYVDGSLETRSCRLPQGLYHLRIFVDHSSLEIFVNYGEEVFTSRIFADVFEDSIRVQGRVNVQAWDLKNDTIQVG</sequence>
<keyword evidence="6 8" id="KW-0326">Glycosidase</keyword>
<evidence type="ECO:0000256" key="1">
    <source>
        <dbReference type="ARBA" id="ARBA00004914"/>
    </source>
</evidence>
<feature type="domain" description="Glycosyl hydrolase family 32 N-terminal" evidence="10">
    <location>
        <begin position="32"/>
        <end position="337"/>
    </location>
</feature>
<evidence type="ECO:0000256" key="3">
    <source>
        <dbReference type="ARBA" id="ARBA00012758"/>
    </source>
</evidence>
<dbReference type="InterPro" id="IPR023296">
    <property type="entry name" value="Glyco_hydro_beta-prop_sf"/>
</dbReference>
<dbReference type="InterPro" id="IPR006232">
    <property type="entry name" value="Suc6P_hydrolase"/>
</dbReference>
<evidence type="ECO:0000259" key="11">
    <source>
        <dbReference type="Pfam" id="PF08244"/>
    </source>
</evidence>
<comment type="function">
    <text evidence="9">Enables the bacterium to metabolize sucrose as a sole carbon source.</text>
</comment>
<evidence type="ECO:0000259" key="10">
    <source>
        <dbReference type="Pfam" id="PF00251"/>
    </source>
</evidence>
<dbReference type="Gene3D" id="2.60.120.560">
    <property type="entry name" value="Exo-inulinase, domain 1"/>
    <property type="match status" value="1"/>
</dbReference>
<dbReference type="InterPro" id="IPR051214">
    <property type="entry name" value="GH32_Enzymes"/>
</dbReference>
<comment type="subcellular location">
    <subcellularLocation>
        <location evidence="9">Cytoplasm</location>
    </subcellularLocation>
</comment>
<keyword evidence="9" id="KW-0963">Cytoplasm</keyword>
<evidence type="ECO:0000256" key="6">
    <source>
        <dbReference type="ARBA" id="ARBA00023295"/>
    </source>
</evidence>
<gene>
    <name evidence="12" type="ORF">ACFQIC_09040</name>
</gene>
<dbReference type="PANTHER" id="PTHR43101">
    <property type="entry name" value="BETA-FRUCTOSIDASE"/>
    <property type="match status" value="1"/>
</dbReference>
<feature type="domain" description="Glycosyl hydrolase family 32 C-terminal" evidence="11">
    <location>
        <begin position="381"/>
        <end position="454"/>
    </location>
</feature>
<dbReference type="InterPro" id="IPR013320">
    <property type="entry name" value="ConA-like_dom_sf"/>
</dbReference>
<protein>
    <recommendedName>
        <fullName evidence="4 8">Sucrose-6-phosphate hydrolase</fullName>
        <ecNumber evidence="3 8">3.2.1.26</ecNumber>
    </recommendedName>
    <alternativeName>
        <fullName evidence="7 9">Invertase</fullName>
    </alternativeName>
</protein>
<dbReference type="NCBIfam" id="TIGR01322">
    <property type="entry name" value="scrB_fam"/>
    <property type="match status" value="1"/>
</dbReference>
<reference evidence="13" key="1">
    <citation type="journal article" date="2019" name="Int. J. Syst. Evol. Microbiol.">
        <title>The Global Catalogue of Microorganisms (GCM) 10K type strain sequencing project: providing services to taxonomists for standard genome sequencing and annotation.</title>
        <authorList>
            <consortium name="The Broad Institute Genomics Platform"/>
            <consortium name="The Broad Institute Genome Sequencing Center for Infectious Disease"/>
            <person name="Wu L."/>
            <person name="Ma J."/>
        </authorList>
    </citation>
    <scope>NUCLEOTIDE SEQUENCE [LARGE SCALE GENOMIC DNA]</scope>
    <source>
        <strain evidence="13">CGMCC 4.1621</strain>
    </source>
</reference>
<dbReference type="RefSeq" id="WP_204708993.1">
    <property type="nucleotide sequence ID" value="NZ_JBHSZV010000021.1"/>
</dbReference>
<dbReference type="PROSITE" id="PS00609">
    <property type="entry name" value="GLYCOSYL_HYDROL_F32"/>
    <property type="match status" value="1"/>
</dbReference>
<evidence type="ECO:0000256" key="5">
    <source>
        <dbReference type="ARBA" id="ARBA00022801"/>
    </source>
</evidence>